<dbReference type="EnsemblMetazoa" id="G19179.1">
    <property type="protein sequence ID" value="G19179.1:cds"/>
    <property type="gene ID" value="G19179"/>
</dbReference>
<name>A0A8W8JLJ5_MAGGI</name>
<dbReference type="Proteomes" id="UP000005408">
    <property type="component" value="Unassembled WGS sequence"/>
</dbReference>
<keyword evidence="2" id="KW-1185">Reference proteome</keyword>
<sequence>MKPVTHNVGEGELNSMLHRCFVFEAYIWEDKIVMVQWLTKQILEDSIDNAVSDNIRCLQRENVLQQDRSMIQDNPKVAMDFIVHVTQHNYPEAKVRGHTNLSQDGHVMQSRIVVIENHNSCNIHQHILKHCVY</sequence>
<accession>A0A8W8JLJ5</accession>
<dbReference type="Gene3D" id="3.90.226.10">
    <property type="entry name" value="2-enoyl-CoA Hydratase, Chain A, domain 1"/>
    <property type="match status" value="1"/>
</dbReference>
<evidence type="ECO:0000313" key="2">
    <source>
        <dbReference type="Proteomes" id="UP000005408"/>
    </source>
</evidence>
<organism evidence="1 2">
    <name type="scientific">Magallana gigas</name>
    <name type="common">Pacific oyster</name>
    <name type="synonym">Crassostrea gigas</name>
    <dbReference type="NCBI Taxonomy" id="29159"/>
    <lineage>
        <taxon>Eukaryota</taxon>
        <taxon>Metazoa</taxon>
        <taxon>Spiralia</taxon>
        <taxon>Lophotrochozoa</taxon>
        <taxon>Mollusca</taxon>
        <taxon>Bivalvia</taxon>
        <taxon>Autobranchia</taxon>
        <taxon>Pteriomorphia</taxon>
        <taxon>Ostreida</taxon>
        <taxon>Ostreoidea</taxon>
        <taxon>Ostreidae</taxon>
        <taxon>Magallana</taxon>
    </lineage>
</organism>
<evidence type="ECO:0000313" key="1">
    <source>
        <dbReference type="EnsemblMetazoa" id="G19179.1:cds"/>
    </source>
</evidence>
<reference evidence="1" key="1">
    <citation type="submission" date="2022-08" db="UniProtKB">
        <authorList>
            <consortium name="EnsemblMetazoa"/>
        </authorList>
    </citation>
    <scope>IDENTIFICATION</scope>
    <source>
        <strain evidence="1">05x7-T-G4-1.051#20</strain>
    </source>
</reference>
<dbReference type="AlphaFoldDB" id="A0A8W8JLJ5"/>
<proteinExistence type="predicted"/>
<protein>
    <submittedName>
        <fullName evidence="1">Uncharacterized protein</fullName>
    </submittedName>
</protein>